<feature type="compositionally biased region" description="Low complexity" evidence="1">
    <location>
        <begin position="671"/>
        <end position="686"/>
    </location>
</feature>
<dbReference type="InParanoid" id="K1XE45"/>
<protein>
    <submittedName>
        <fullName evidence="3">Pak-box/p21-Rho-binding protein</fullName>
    </submittedName>
</protein>
<dbReference type="STRING" id="1072389.K1XE45"/>
<feature type="region of interest" description="Disordered" evidence="1">
    <location>
        <begin position="783"/>
        <end position="833"/>
    </location>
</feature>
<dbReference type="OMA" id="SHTDRHQ"/>
<evidence type="ECO:0000313" key="4">
    <source>
        <dbReference type="Proteomes" id="UP000006753"/>
    </source>
</evidence>
<feature type="compositionally biased region" description="Polar residues" evidence="1">
    <location>
        <begin position="140"/>
        <end position="150"/>
    </location>
</feature>
<dbReference type="OrthoDB" id="5237293at2759"/>
<organism evidence="3 4">
    <name type="scientific">Marssonina brunnea f. sp. multigermtubi (strain MB_m1)</name>
    <name type="common">Marssonina leaf spot fungus</name>
    <dbReference type="NCBI Taxonomy" id="1072389"/>
    <lineage>
        <taxon>Eukaryota</taxon>
        <taxon>Fungi</taxon>
        <taxon>Dikarya</taxon>
        <taxon>Ascomycota</taxon>
        <taxon>Pezizomycotina</taxon>
        <taxon>Leotiomycetes</taxon>
        <taxon>Helotiales</taxon>
        <taxon>Drepanopezizaceae</taxon>
        <taxon>Drepanopeziza</taxon>
    </lineage>
</organism>
<dbReference type="Proteomes" id="UP000006753">
    <property type="component" value="Unassembled WGS sequence"/>
</dbReference>
<evidence type="ECO:0000313" key="3">
    <source>
        <dbReference type="EMBL" id="EKD19113.1"/>
    </source>
</evidence>
<feature type="compositionally biased region" description="Polar residues" evidence="1">
    <location>
        <begin position="289"/>
        <end position="309"/>
    </location>
</feature>
<feature type="region of interest" description="Disordered" evidence="1">
    <location>
        <begin position="411"/>
        <end position="448"/>
    </location>
</feature>
<dbReference type="PROSITE" id="PS50108">
    <property type="entry name" value="CRIB"/>
    <property type="match status" value="1"/>
</dbReference>
<feature type="region of interest" description="Disordered" evidence="1">
    <location>
        <begin position="1"/>
        <end position="103"/>
    </location>
</feature>
<dbReference type="InterPro" id="IPR000095">
    <property type="entry name" value="CRIB_dom"/>
</dbReference>
<dbReference type="GeneID" id="18758285"/>
<feature type="compositionally biased region" description="Basic and acidic residues" evidence="1">
    <location>
        <begin position="57"/>
        <end position="66"/>
    </location>
</feature>
<name>K1XE45_MARBU</name>
<feature type="compositionally biased region" description="Low complexity" evidence="1">
    <location>
        <begin position="79"/>
        <end position="94"/>
    </location>
</feature>
<evidence type="ECO:0000259" key="2">
    <source>
        <dbReference type="PROSITE" id="PS50108"/>
    </source>
</evidence>
<dbReference type="HOGENOM" id="CLU_340675_0_0_1"/>
<accession>K1XE45</accession>
<feature type="region of interest" description="Disordered" evidence="1">
    <location>
        <begin position="127"/>
        <end position="191"/>
    </location>
</feature>
<dbReference type="KEGG" id="mbe:MBM_02350"/>
<gene>
    <name evidence="3" type="ORF">MBM_02350</name>
</gene>
<feature type="region of interest" description="Disordered" evidence="1">
    <location>
        <begin position="246"/>
        <end position="309"/>
    </location>
</feature>
<feature type="region of interest" description="Disordered" evidence="1">
    <location>
        <begin position="710"/>
        <end position="741"/>
    </location>
</feature>
<feature type="region of interest" description="Disordered" evidence="1">
    <location>
        <begin position="630"/>
        <end position="690"/>
    </location>
</feature>
<sequence>MFSFGSGKASYPAIHQVTSPRKSTNKKSTSPPSPLREAPSLPGSFEPAIDAPPSPARIRDYTEQIKRSSLFGNNSRNDTLSFTSSPSRSRQSSLVPDSVDLSRHSSIRSSTSIMVRRDRPESVISTIFSRTARKTKRETQTASLQSSPSPGQEHVVIEKGSAKEHGSGKKSSSSRRHQTISNPYNFQHVTHTRQDSFPDLHRTSCTELSSEFIAIRASQAPSNELKGIRANDMHFENFSFETLGQMSNEEAPSPSTQTTQQRRKSTRASQRSDPWSLGAHSPDRLGTASPESLHSPSSQTCPVTLPVRTSSRNPIMPFNAVDPLATVTMTRPHTQGGYQTPAPFMFPLEASTHAVTTPGDEAWPLSPSVSGSLSGELTDVLEEEEDPSSKFWMLTHSADLRLSQSVPALRRRPQQLSNDQPEASTSTTLRLSSLQKRPSAGLKPAQPALGFNFSDSWESDIDWCYEHEVEAHCDYQWDQSSAGGDTLTDTRTRPASELAQPPLQLCLQNEEHAYHGRCRPSLSVPSTDSLLIPSTDIPGLSPMSDCSSSCFSPQTPSNCLSADHTRSPCRESFKDSCGFHLSPTLLIPADFHSHVDEDVCYTERYNDASDGTIFAQDSFAHAVSMPVSAVDESQPRTSYRSSDYSRCSARSSSSTAMSAASRDLAMPLRRSSSPTHAHCSTASTSSLPDLIPSSAHQIDLDHFITKFPLPVPDEESESAPTSDIADPGPQLSSMQHHHNKSTVLEQGLRCSETQLAMSNSNTQEKDSMEIPSPVAEAFADLPARFQSLTHERQSSTPEPVAPLREAQGRDRSPTAGSATKRRGSYVLFPQARN</sequence>
<evidence type="ECO:0000256" key="1">
    <source>
        <dbReference type="SAM" id="MobiDB-lite"/>
    </source>
</evidence>
<dbReference type="EMBL" id="JH921431">
    <property type="protein sequence ID" value="EKD19113.1"/>
    <property type="molecule type" value="Genomic_DNA"/>
</dbReference>
<feature type="compositionally biased region" description="Low complexity" evidence="1">
    <location>
        <begin position="636"/>
        <end position="663"/>
    </location>
</feature>
<reference evidence="3 4" key="1">
    <citation type="journal article" date="2012" name="BMC Genomics">
        <title>Sequencing the genome of Marssonina brunnea reveals fungus-poplar co-evolution.</title>
        <authorList>
            <person name="Zhu S."/>
            <person name="Cao Y.-Z."/>
            <person name="Jiang C."/>
            <person name="Tan B.-Y."/>
            <person name="Wang Z."/>
            <person name="Feng S."/>
            <person name="Zhang L."/>
            <person name="Su X.-H."/>
            <person name="Brejova B."/>
            <person name="Vinar T."/>
            <person name="Xu M."/>
            <person name="Wang M.-X."/>
            <person name="Zhang S.-G."/>
            <person name="Huang M.-R."/>
            <person name="Wu R."/>
            <person name="Zhou Y."/>
        </authorList>
    </citation>
    <scope>NUCLEOTIDE SEQUENCE [LARGE SCALE GENOMIC DNA]</scope>
    <source>
        <strain evidence="3 4">MB_m1</strain>
    </source>
</reference>
<feature type="compositionally biased region" description="Low complexity" evidence="1">
    <location>
        <begin position="424"/>
        <end position="434"/>
    </location>
</feature>
<dbReference type="AlphaFoldDB" id="K1XE45"/>
<feature type="domain" description="CRIB" evidence="2">
    <location>
        <begin position="180"/>
        <end position="193"/>
    </location>
</feature>
<dbReference type="eggNOG" id="ENOG502SQJB">
    <property type="taxonomic scope" value="Eukaryota"/>
</dbReference>
<keyword evidence="4" id="KW-1185">Reference proteome</keyword>
<feature type="compositionally biased region" description="Polar residues" evidence="1">
    <location>
        <begin position="179"/>
        <end position="189"/>
    </location>
</feature>
<feature type="compositionally biased region" description="Polar residues" evidence="1">
    <location>
        <begin position="414"/>
        <end position="423"/>
    </location>
</feature>
<proteinExistence type="predicted"/>
<feature type="compositionally biased region" description="Basic and acidic residues" evidence="1">
    <location>
        <begin position="155"/>
        <end position="167"/>
    </location>
</feature>
<feature type="compositionally biased region" description="Low complexity" evidence="1">
    <location>
        <begin position="18"/>
        <end position="30"/>
    </location>
</feature>